<dbReference type="PANTHER" id="PTHR22595:SF194">
    <property type="entry name" value="CHITINASE FAMILY PROTEIN"/>
    <property type="match status" value="1"/>
</dbReference>
<name>A0AAV9EY77_ACOCL</name>
<gene>
    <name evidence="8" type="ORF">QJS10_CPB04g01900</name>
</gene>
<dbReference type="Proteomes" id="UP001180020">
    <property type="component" value="Unassembled WGS sequence"/>
</dbReference>
<reference evidence="8" key="1">
    <citation type="journal article" date="2023" name="Nat. Commun.">
        <title>Diploid and tetraploid genomes of Acorus and the evolution of monocots.</title>
        <authorList>
            <person name="Ma L."/>
            <person name="Liu K.W."/>
            <person name="Li Z."/>
            <person name="Hsiao Y.Y."/>
            <person name="Qi Y."/>
            <person name="Fu T."/>
            <person name="Tang G.D."/>
            <person name="Zhang D."/>
            <person name="Sun W.H."/>
            <person name="Liu D.K."/>
            <person name="Li Y."/>
            <person name="Chen G.Z."/>
            <person name="Liu X.D."/>
            <person name="Liao X.Y."/>
            <person name="Jiang Y.T."/>
            <person name="Yu X."/>
            <person name="Hao Y."/>
            <person name="Huang J."/>
            <person name="Zhao X.W."/>
            <person name="Ke S."/>
            <person name="Chen Y.Y."/>
            <person name="Wu W.L."/>
            <person name="Hsu J.L."/>
            <person name="Lin Y.F."/>
            <person name="Huang M.D."/>
            <person name="Li C.Y."/>
            <person name="Huang L."/>
            <person name="Wang Z.W."/>
            <person name="Zhao X."/>
            <person name="Zhong W.Y."/>
            <person name="Peng D.H."/>
            <person name="Ahmad S."/>
            <person name="Lan S."/>
            <person name="Zhang J.S."/>
            <person name="Tsai W.C."/>
            <person name="Van de Peer Y."/>
            <person name="Liu Z.J."/>
        </authorList>
    </citation>
    <scope>NUCLEOTIDE SEQUENCE</scope>
    <source>
        <strain evidence="8">CP</strain>
    </source>
</reference>
<dbReference type="Gene3D" id="1.10.530.10">
    <property type="match status" value="1"/>
</dbReference>
<dbReference type="GO" id="GO:0008843">
    <property type="term" value="F:endochitinase activity"/>
    <property type="evidence" value="ECO:0007669"/>
    <property type="project" value="UniProtKB-EC"/>
</dbReference>
<dbReference type="InterPro" id="IPR000726">
    <property type="entry name" value="Glyco_hydro_19_cat"/>
</dbReference>
<dbReference type="GO" id="GO:0016998">
    <property type="term" value="P:cell wall macromolecule catabolic process"/>
    <property type="evidence" value="ECO:0007669"/>
    <property type="project" value="InterPro"/>
</dbReference>
<evidence type="ECO:0000256" key="1">
    <source>
        <dbReference type="ARBA" id="ARBA00000822"/>
    </source>
</evidence>
<dbReference type="Pfam" id="PF00182">
    <property type="entry name" value="Glyco_hydro_19"/>
    <property type="match status" value="1"/>
</dbReference>
<dbReference type="PANTHER" id="PTHR22595">
    <property type="entry name" value="CHITINASE-RELATED"/>
    <property type="match status" value="1"/>
</dbReference>
<evidence type="ECO:0000256" key="4">
    <source>
        <dbReference type="ARBA" id="ARBA00023277"/>
    </source>
</evidence>
<dbReference type="GO" id="GO:0006032">
    <property type="term" value="P:chitin catabolic process"/>
    <property type="evidence" value="ECO:0007669"/>
    <property type="project" value="InterPro"/>
</dbReference>
<keyword evidence="5" id="KW-0378">Hydrolase</keyword>
<dbReference type="Gene3D" id="3.30.60.10">
    <property type="entry name" value="Endochitinase-like"/>
    <property type="match status" value="1"/>
</dbReference>
<evidence type="ECO:0000256" key="3">
    <source>
        <dbReference type="ARBA" id="ARBA00022669"/>
    </source>
</evidence>
<evidence type="ECO:0000256" key="5">
    <source>
        <dbReference type="ARBA" id="ARBA00023295"/>
    </source>
</evidence>
<comment type="catalytic activity">
    <reaction evidence="1">
        <text>Random endo-hydrolysis of N-acetyl-beta-D-glucosaminide (1-&gt;4)-beta-linkages in chitin and chitodextrins.</text>
        <dbReference type="EC" id="3.2.1.14"/>
    </reaction>
</comment>
<organism evidence="8 9">
    <name type="scientific">Acorus calamus</name>
    <name type="common">Sweet flag</name>
    <dbReference type="NCBI Taxonomy" id="4465"/>
    <lineage>
        <taxon>Eukaryota</taxon>
        <taxon>Viridiplantae</taxon>
        <taxon>Streptophyta</taxon>
        <taxon>Embryophyta</taxon>
        <taxon>Tracheophyta</taxon>
        <taxon>Spermatophyta</taxon>
        <taxon>Magnoliopsida</taxon>
        <taxon>Liliopsida</taxon>
        <taxon>Acoraceae</taxon>
        <taxon>Acorus</taxon>
    </lineage>
</organism>
<keyword evidence="5" id="KW-0326">Glycosidase</keyword>
<dbReference type="CDD" id="cd00325">
    <property type="entry name" value="chitinase_GH19"/>
    <property type="match status" value="1"/>
</dbReference>
<dbReference type="GO" id="GO:0008061">
    <property type="term" value="F:chitin binding"/>
    <property type="evidence" value="ECO:0007669"/>
    <property type="project" value="UniProtKB-KW"/>
</dbReference>
<proteinExistence type="predicted"/>
<protein>
    <recommendedName>
        <fullName evidence="2">chitinase</fullName>
        <ecNumber evidence="2">3.2.1.14</ecNumber>
    </recommendedName>
</protein>
<dbReference type="InterPro" id="IPR036861">
    <property type="entry name" value="Endochitinase-like_sf"/>
</dbReference>
<evidence type="ECO:0000313" key="9">
    <source>
        <dbReference type="Proteomes" id="UP001180020"/>
    </source>
</evidence>
<evidence type="ECO:0000259" key="7">
    <source>
        <dbReference type="Pfam" id="PF00182"/>
    </source>
</evidence>
<dbReference type="GO" id="GO:0000272">
    <property type="term" value="P:polysaccharide catabolic process"/>
    <property type="evidence" value="ECO:0007669"/>
    <property type="project" value="UniProtKB-KW"/>
</dbReference>
<accession>A0AAV9EY77</accession>
<keyword evidence="6" id="KW-0624">Polysaccharide degradation</keyword>
<keyword evidence="9" id="KW-1185">Reference proteome</keyword>
<evidence type="ECO:0000313" key="8">
    <source>
        <dbReference type="EMBL" id="KAK1318400.1"/>
    </source>
</evidence>
<evidence type="ECO:0000256" key="2">
    <source>
        <dbReference type="ARBA" id="ARBA00012729"/>
    </source>
</evidence>
<dbReference type="EC" id="3.2.1.14" evidence="2"/>
<dbReference type="SUPFAM" id="SSF57016">
    <property type="entry name" value="Plant lectins/antimicrobial peptides"/>
    <property type="match status" value="1"/>
</dbReference>
<keyword evidence="3" id="KW-0147">Chitin-binding</keyword>
<reference evidence="8" key="2">
    <citation type="submission" date="2023-06" db="EMBL/GenBank/DDBJ databases">
        <authorList>
            <person name="Ma L."/>
            <person name="Liu K.-W."/>
            <person name="Li Z."/>
            <person name="Hsiao Y.-Y."/>
            <person name="Qi Y."/>
            <person name="Fu T."/>
            <person name="Tang G."/>
            <person name="Zhang D."/>
            <person name="Sun W.-H."/>
            <person name="Liu D.-K."/>
            <person name="Li Y."/>
            <person name="Chen G.-Z."/>
            <person name="Liu X.-D."/>
            <person name="Liao X.-Y."/>
            <person name="Jiang Y.-T."/>
            <person name="Yu X."/>
            <person name="Hao Y."/>
            <person name="Huang J."/>
            <person name="Zhao X.-W."/>
            <person name="Ke S."/>
            <person name="Chen Y.-Y."/>
            <person name="Wu W.-L."/>
            <person name="Hsu J.-L."/>
            <person name="Lin Y.-F."/>
            <person name="Huang M.-D."/>
            <person name="Li C.-Y."/>
            <person name="Huang L."/>
            <person name="Wang Z.-W."/>
            <person name="Zhao X."/>
            <person name="Zhong W.-Y."/>
            <person name="Peng D.-H."/>
            <person name="Ahmad S."/>
            <person name="Lan S."/>
            <person name="Zhang J.-S."/>
            <person name="Tsai W.-C."/>
            <person name="Van De Peer Y."/>
            <person name="Liu Z.-J."/>
        </authorList>
    </citation>
    <scope>NUCLEOTIDE SEQUENCE</scope>
    <source>
        <strain evidence="8">CP</strain>
        <tissue evidence="8">Leaves</tissue>
    </source>
</reference>
<dbReference type="InterPro" id="IPR023346">
    <property type="entry name" value="Lysozyme-like_dom_sf"/>
</dbReference>
<keyword evidence="4" id="KW-0119">Carbohydrate metabolism</keyword>
<dbReference type="AlphaFoldDB" id="A0AAV9EY77"/>
<sequence>MKHYCGTTADYCGDGCQSSTCTSTPGGGGEGGNATVAGIVTSEFFNRVINQTGQGCPGKGFYSRRAFLATCRSYPEFGTAGSDTTRKREITAFFAHITHKIGQEIDGASRDYCDRSNTKYPCVPGKAYYGRGPIQISWNYNYGPAGESIGFDGLGASETTGVSQ</sequence>
<comment type="caution">
    <text evidence="8">The sequence shown here is derived from an EMBL/GenBank/DDBJ whole genome shotgun (WGS) entry which is preliminary data.</text>
</comment>
<dbReference type="SUPFAM" id="SSF53955">
    <property type="entry name" value="Lysozyme-like"/>
    <property type="match status" value="1"/>
</dbReference>
<feature type="domain" description="Glycoside hydrolase family 19 catalytic" evidence="7">
    <location>
        <begin position="39"/>
        <end position="155"/>
    </location>
</feature>
<evidence type="ECO:0000256" key="6">
    <source>
        <dbReference type="ARBA" id="ARBA00023326"/>
    </source>
</evidence>
<dbReference type="EMBL" id="JAUJYO010000004">
    <property type="protein sequence ID" value="KAK1318400.1"/>
    <property type="molecule type" value="Genomic_DNA"/>
</dbReference>